<organism evidence="1 2">
    <name type="scientific">Melipona quadrifasciata</name>
    <dbReference type="NCBI Taxonomy" id="166423"/>
    <lineage>
        <taxon>Eukaryota</taxon>
        <taxon>Metazoa</taxon>
        <taxon>Ecdysozoa</taxon>
        <taxon>Arthropoda</taxon>
        <taxon>Hexapoda</taxon>
        <taxon>Insecta</taxon>
        <taxon>Pterygota</taxon>
        <taxon>Neoptera</taxon>
        <taxon>Endopterygota</taxon>
        <taxon>Hymenoptera</taxon>
        <taxon>Apocrita</taxon>
        <taxon>Aculeata</taxon>
        <taxon>Apoidea</taxon>
        <taxon>Anthophila</taxon>
        <taxon>Apidae</taxon>
        <taxon>Melipona</taxon>
    </lineage>
</organism>
<keyword evidence="2" id="KW-1185">Reference proteome</keyword>
<dbReference type="Proteomes" id="UP000053105">
    <property type="component" value="Unassembled WGS sequence"/>
</dbReference>
<name>A0A0M9A8Z2_9HYME</name>
<protein>
    <submittedName>
        <fullName evidence="1">Uncharacterized protein</fullName>
    </submittedName>
</protein>
<accession>A0A0M9A8Z2</accession>
<sequence>MAVDQSPCYPCIDTAVCTCINGVIQEDTRGTIASTNSTHRLGNIRWHHETLKIWLGTRVSRFKNPNTE</sequence>
<evidence type="ECO:0000313" key="1">
    <source>
        <dbReference type="EMBL" id="KOX78906.1"/>
    </source>
</evidence>
<proteinExistence type="predicted"/>
<reference evidence="1 2" key="1">
    <citation type="submission" date="2015-07" db="EMBL/GenBank/DDBJ databases">
        <title>The genome of Melipona quadrifasciata.</title>
        <authorList>
            <person name="Pan H."/>
            <person name="Kapheim K."/>
        </authorList>
    </citation>
    <scope>NUCLEOTIDE SEQUENCE [LARGE SCALE GENOMIC DNA]</scope>
    <source>
        <strain evidence="1">0111107301</strain>
        <tissue evidence="1">Whole body</tissue>
    </source>
</reference>
<gene>
    <name evidence="1" type="ORF">WN51_08665</name>
</gene>
<dbReference type="AlphaFoldDB" id="A0A0M9A8Z2"/>
<dbReference type="EMBL" id="KQ435719">
    <property type="protein sequence ID" value="KOX78906.1"/>
    <property type="molecule type" value="Genomic_DNA"/>
</dbReference>
<evidence type="ECO:0000313" key="2">
    <source>
        <dbReference type="Proteomes" id="UP000053105"/>
    </source>
</evidence>